<feature type="compositionally biased region" description="Basic residues" evidence="1">
    <location>
        <begin position="378"/>
        <end position="389"/>
    </location>
</feature>
<feature type="compositionally biased region" description="Polar residues" evidence="1">
    <location>
        <begin position="359"/>
        <end position="375"/>
    </location>
</feature>
<feature type="region of interest" description="Disordered" evidence="1">
    <location>
        <begin position="359"/>
        <end position="389"/>
    </location>
</feature>
<dbReference type="OrthoDB" id="915634at2"/>
<dbReference type="Pfam" id="PF03432">
    <property type="entry name" value="Relaxase"/>
    <property type="match status" value="1"/>
</dbReference>
<evidence type="ECO:0000259" key="2">
    <source>
        <dbReference type="Pfam" id="PF03432"/>
    </source>
</evidence>
<proteinExistence type="predicted"/>
<dbReference type="InterPro" id="IPR005094">
    <property type="entry name" value="Endonuclease_MobA/VirD2"/>
</dbReference>
<dbReference type="AlphaFoldDB" id="A0A1T5J409"/>
<name>A0A1T5J409_9BACT</name>
<feature type="region of interest" description="Disordered" evidence="1">
    <location>
        <begin position="299"/>
        <end position="318"/>
    </location>
</feature>
<evidence type="ECO:0000313" key="4">
    <source>
        <dbReference type="Proteomes" id="UP000190961"/>
    </source>
</evidence>
<protein>
    <submittedName>
        <fullName evidence="3">Relaxase/Mobilisation nuclease domain-containing protein</fullName>
    </submittedName>
</protein>
<dbReference type="EMBL" id="FUZU01000001">
    <property type="protein sequence ID" value="SKC45973.1"/>
    <property type="molecule type" value="Genomic_DNA"/>
</dbReference>
<sequence>MTADLVKGKSFRGALLYNLEKVRTKGAKVLDTNFSSVEENAIMKEIFLVRMLRPGLSRYFYHTSLNFPPDENLSDQKLTAIAKDFLHESGFTQHQYILFRHHDAEHPHIHLLVNRIGFDGSVVSDSNDYAKAEQILRQLEVKHGLRQVPSSKYTKERAVTHDELEMMKRTKVPSVKAKLQVQLKDILKQKLTTDQFIVALEKRGINVLFNQATTGYISGISFGYQGMLFKGGSLGNDYKWSSLKNSINYDLERDRESIMQANARTRSLPFKNNDTQRKSEYTSGEATSKSTTEINLTGQLAVPPSINAPPLSATTKSTNRQLTLGQVYKITHANDHKSNDIAEGLKETIWNGLINSTNISSEHSNNGNAGISTDSYHGRRRRKKRKRGY</sequence>
<organism evidence="3 4">
    <name type="scientific">Ohtaekwangia koreensis</name>
    <dbReference type="NCBI Taxonomy" id="688867"/>
    <lineage>
        <taxon>Bacteria</taxon>
        <taxon>Pseudomonadati</taxon>
        <taxon>Bacteroidota</taxon>
        <taxon>Cytophagia</taxon>
        <taxon>Cytophagales</taxon>
        <taxon>Fulvivirgaceae</taxon>
        <taxon>Ohtaekwangia</taxon>
    </lineage>
</organism>
<feature type="compositionally biased region" description="Polar residues" evidence="1">
    <location>
        <begin position="281"/>
        <end position="292"/>
    </location>
</feature>
<dbReference type="Proteomes" id="UP000190961">
    <property type="component" value="Unassembled WGS sequence"/>
</dbReference>
<evidence type="ECO:0000256" key="1">
    <source>
        <dbReference type="SAM" id="MobiDB-lite"/>
    </source>
</evidence>
<dbReference type="STRING" id="688867.SAMN05660236_0719"/>
<accession>A0A1T5J409</accession>
<dbReference type="RefSeq" id="WP_079685322.1">
    <property type="nucleotide sequence ID" value="NZ_FUZU01000001.1"/>
</dbReference>
<gene>
    <name evidence="3" type="ORF">SAMN05660236_0719</name>
</gene>
<feature type="domain" description="MobA/VirD2-like nuclease" evidence="2">
    <location>
        <begin position="17"/>
        <end position="145"/>
    </location>
</feature>
<keyword evidence="4" id="KW-1185">Reference proteome</keyword>
<evidence type="ECO:0000313" key="3">
    <source>
        <dbReference type="EMBL" id="SKC45973.1"/>
    </source>
</evidence>
<feature type="region of interest" description="Disordered" evidence="1">
    <location>
        <begin position="265"/>
        <end position="292"/>
    </location>
</feature>
<reference evidence="3 4" key="1">
    <citation type="submission" date="2017-02" db="EMBL/GenBank/DDBJ databases">
        <authorList>
            <person name="Peterson S.W."/>
        </authorList>
    </citation>
    <scope>NUCLEOTIDE SEQUENCE [LARGE SCALE GENOMIC DNA]</scope>
    <source>
        <strain evidence="3 4">DSM 25262</strain>
    </source>
</reference>